<feature type="compositionally biased region" description="Polar residues" evidence="1">
    <location>
        <begin position="77"/>
        <end position="92"/>
    </location>
</feature>
<accession>A0AAD7T9Z8</accession>
<sequence length="182" mass="20526">MPVRRNRKSLISLAPSDGSSEGERVERSSLQTLRLGALRKLRKWKKSQECVSSDSDVSNWRKTLGIRSKSLDRTARQQKATSLEPGSSSTGCISQTQDVMEMIFKELQGISQIETELSELRGHVNALKNSIDEISSSVEVVQSEIEQLRSGFVQSRRETRDIHDYIKQISNQGSNTTLRFLN</sequence>
<comment type="caution">
    <text evidence="2">The sequence shown here is derived from an EMBL/GenBank/DDBJ whole genome shotgun (WGS) entry which is preliminary data.</text>
</comment>
<dbReference type="GO" id="GO:0031594">
    <property type="term" value="C:neuromuscular junction"/>
    <property type="evidence" value="ECO:0007669"/>
    <property type="project" value="TreeGrafter"/>
</dbReference>
<dbReference type="InterPro" id="IPR027080">
    <property type="entry name" value="Unc-13"/>
</dbReference>
<feature type="region of interest" description="Disordered" evidence="1">
    <location>
        <begin position="71"/>
        <end position="92"/>
    </location>
</feature>
<dbReference type="GO" id="GO:0098831">
    <property type="term" value="C:presynaptic active zone cytoplasmic component"/>
    <property type="evidence" value="ECO:0007669"/>
    <property type="project" value="TreeGrafter"/>
</dbReference>
<reference evidence="2" key="1">
    <citation type="journal article" date="2023" name="Science">
        <title>Genome structures resolve the early diversification of teleost fishes.</title>
        <authorList>
            <person name="Parey E."/>
            <person name="Louis A."/>
            <person name="Montfort J."/>
            <person name="Bouchez O."/>
            <person name="Roques C."/>
            <person name="Iampietro C."/>
            <person name="Lluch J."/>
            <person name="Castinel A."/>
            <person name="Donnadieu C."/>
            <person name="Desvignes T."/>
            <person name="Floi Bucao C."/>
            <person name="Jouanno E."/>
            <person name="Wen M."/>
            <person name="Mejri S."/>
            <person name="Dirks R."/>
            <person name="Jansen H."/>
            <person name="Henkel C."/>
            <person name="Chen W.J."/>
            <person name="Zahm M."/>
            <person name="Cabau C."/>
            <person name="Klopp C."/>
            <person name="Thompson A.W."/>
            <person name="Robinson-Rechavi M."/>
            <person name="Braasch I."/>
            <person name="Lecointre G."/>
            <person name="Bobe J."/>
            <person name="Postlethwait J.H."/>
            <person name="Berthelot C."/>
            <person name="Roest Crollius H."/>
            <person name="Guiguen Y."/>
        </authorList>
    </citation>
    <scope>NUCLEOTIDE SEQUENCE</scope>
    <source>
        <strain evidence="2">NC1722</strain>
    </source>
</reference>
<dbReference type="GO" id="GO:0043195">
    <property type="term" value="C:terminal bouton"/>
    <property type="evidence" value="ECO:0007669"/>
    <property type="project" value="TreeGrafter"/>
</dbReference>
<evidence type="ECO:0000256" key="1">
    <source>
        <dbReference type="SAM" id="MobiDB-lite"/>
    </source>
</evidence>
<evidence type="ECO:0000313" key="3">
    <source>
        <dbReference type="Proteomes" id="UP001221898"/>
    </source>
</evidence>
<protein>
    <submittedName>
        <fullName evidence="2">Uncharacterized protein</fullName>
    </submittedName>
</protein>
<dbReference type="EMBL" id="JAINUG010000004">
    <property type="protein sequence ID" value="KAJ8417109.1"/>
    <property type="molecule type" value="Genomic_DNA"/>
</dbReference>
<dbReference type="AlphaFoldDB" id="A0AAD7T9Z8"/>
<proteinExistence type="predicted"/>
<dbReference type="Proteomes" id="UP001221898">
    <property type="component" value="Unassembled WGS sequence"/>
</dbReference>
<dbReference type="GO" id="GO:0030672">
    <property type="term" value="C:synaptic vesicle membrane"/>
    <property type="evidence" value="ECO:0007669"/>
    <property type="project" value="TreeGrafter"/>
</dbReference>
<feature type="non-terminal residue" evidence="2">
    <location>
        <position position="182"/>
    </location>
</feature>
<dbReference type="GO" id="GO:0035249">
    <property type="term" value="P:synaptic transmission, glutamatergic"/>
    <property type="evidence" value="ECO:0007669"/>
    <property type="project" value="TreeGrafter"/>
</dbReference>
<dbReference type="GO" id="GO:0061789">
    <property type="term" value="P:dense core granule priming"/>
    <property type="evidence" value="ECO:0007669"/>
    <property type="project" value="TreeGrafter"/>
</dbReference>
<dbReference type="PANTHER" id="PTHR10480:SF2">
    <property type="entry name" value="PROTEIN UNC-13 HOMOLOG C"/>
    <property type="match status" value="1"/>
</dbReference>
<dbReference type="GO" id="GO:0042734">
    <property type="term" value="C:presynaptic membrane"/>
    <property type="evidence" value="ECO:0007669"/>
    <property type="project" value="TreeGrafter"/>
</dbReference>
<dbReference type="GO" id="GO:0099525">
    <property type="term" value="P:presynaptic dense core vesicle exocytosis"/>
    <property type="evidence" value="ECO:0007669"/>
    <property type="project" value="TreeGrafter"/>
</dbReference>
<dbReference type="GO" id="GO:0016082">
    <property type="term" value="P:synaptic vesicle priming"/>
    <property type="evidence" value="ECO:0007669"/>
    <property type="project" value="TreeGrafter"/>
</dbReference>
<keyword evidence="3" id="KW-1185">Reference proteome</keyword>
<feature type="region of interest" description="Disordered" evidence="1">
    <location>
        <begin position="1"/>
        <end position="27"/>
    </location>
</feature>
<dbReference type="GO" id="GO:0016081">
    <property type="term" value="P:synaptic vesicle docking"/>
    <property type="evidence" value="ECO:0007669"/>
    <property type="project" value="TreeGrafter"/>
</dbReference>
<name>A0AAD7T9Z8_9TELE</name>
<organism evidence="2 3">
    <name type="scientific">Aldrovandia affinis</name>
    <dbReference type="NCBI Taxonomy" id="143900"/>
    <lineage>
        <taxon>Eukaryota</taxon>
        <taxon>Metazoa</taxon>
        <taxon>Chordata</taxon>
        <taxon>Craniata</taxon>
        <taxon>Vertebrata</taxon>
        <taxon>Euteleostomi</taxon>
        <taxon>Actinopterygii</taxon>
        <taxon>Neopterygii</taxon>
        <taxon>Teleostei</taxon>
        <taxon>Notacanthiformes</taxon>
        <taxon>Halosauridae</taxon>
        <taxon>Aldrovandia</taxon>
    </lineage>
</organism>
<evidence type="ECO:0000313" key="2">
    <source>
        <dbReference type="EMBL" id="KAJ8417109.1"/>
    </source>
</evidence>
<dbReference type="GO" id="GO:0017075">
    <property type="term" value="F:syntaxin-1 binding"/>
    <property type="evidence" value="ECO:0007669"/>
    <property type="project" value="TreeGrafter"/>
</dbReference>
<dbReference type="PANTHER" id="PTHR10480">
    <property type="entry name" value="PROTEIN UNC-13 HOMOLOG"/>
    <property type="match status" value="1"/>
</dbReference>
<dbReference type="GO" id="GO:0005516">
    <property type="term" value="F:calmodulin binding"/>
    <property type="evidence" value="ECO:0007669"/>
    <property type="project" value="TreeGrafter"/>
</dbReference>
<dbReference type="GO" id="GO:0019992">
    <property type="term" value="F:diacylglycerol binding"/>
    <property type="evidence" value="ECO:0007669"/>
    <property type="project" value="InterPro"/>
</dbReference>
<gene>
    <name evidence="2" type="ORF">AAFF_G00283360</name>
</gene>